<protein>
    <recommendedName>
        <fullName evidence="3">Polymerase nucleotidyl transferase domain-containing protein</fullName>
    </recommendedName>
</protein>
<reference evidence="1 2" key="1">
    <citation type="submission" date="2017-02" db="EMBL/GenBank/DDBJ databases">
        <title>Draft Genome Sequence of Streptomyces tsukubaensis F601, a Producer of the immunosuppressant tacrolimus FK506.</title>
        <authorList>
            <person name="Zong G."/>
            <person name="Zhong C."/>
            <person name="Fu J."/>
            <person name="Qin R."/>
            <person name="Cao G."/>
        </authorList>
    </citation>
    <scope>NUCLEOTIDE SEQUENCE [LARGE SCALE GENOMIC DNA]</scope>
    <source>
        <strain evidence="1 2">F601</strain>
    </source>
</reference>
<accession>A0A1V4A6Z3</accession>
<keyword evidence="2" id="KW-1185">Reference proteome</keyword>
<dbReference type="AlphaFoldDB" id="A0A1V4A6Z3"/>
<evidence type="ECO:0000313" key="2">
    <source>
        <dbReference type="Proteomes" id="UP000190539"/>
    </source>
</evidence>
<dbReference type="OrthoDB" id="3659232at2"/>
<evidence type="ECO:0000313" key="1">
    <source>
        <dbReference type="EMBL" id="OON77282.1"/>
    </source>
</evidence>
<proteinExistence type="predicted"/>
<dbReference type="Proteomes" id="UP000190539">
    <property type="component" value="Unassembled WGS sequence"/>
</dbReference>
<organism evidence="1 2">
    <name type="scientific">Streptomyces tsukubensis</name>
    <dbReference type="NCBI Taxonomy" id="83656"/>
    <lineage>
        <taxon>Bacteria</taxon>
        <taxon>Bacillati</taxon>
        <taxon>Actinomycetota</taxon>
        <taxon>Actinomycetes</taxon>
        <taxon>Kitasatosporales</taxon>
        <taxon>Streptomycetaceae</taxon>
        <taxon>Streptomyces</taxon>
    </lineage>
</organism>
<name>A0A1V4A6Z3_9ACTN</name>
<dbReference type="RefSeq" id="WP_077969313.1">
    <property type="nucleotide sequence ID" value="NZ_CP045178.1"/>
</dbReference>
<sequence>MKVGYARAAAAEWVARNARTREGFAGAYFHGSTTGLADGADLPVSSDVDVVVVIDTDKAPPKPGKLRHRGALLEITYEPFTEIASAERVLSSYHVAGGFVRDTVIEDPTGHLASLHARVARDFGKQEWVRARCADARLRVERRLAAMDFTAPFHEQVTGWLFPTGVSTHVVLVAALRNPTIRLRYVAARRALSDFDRLDRYPELLELLGCERLSADTVRDQLASLTRTFDATTEVARTPFPFSSDLTREARAIAIDGSRDLIDGGLHREAVFWIIATFARCHTALATDAPALHRALLSDFEAAVATLGITSPDDLRHRRADVTAFLPRLDKTAEDIMRRLPDSTD</sequence>
<gene>
    <name evidence="1" type="ORF">B1H18_18695</name>
</gene>
<dbReference type="EMBL" id="MVFC01000015">
    <property type="protein sequence ID" value="OON77282.1"/>
    <property type="molecule type" value="Genomic_DNA"/>
</dbReference>
<evidence type="ECO:0008006" key="3">
    <source>
        <dbReference type="Google" id="ProtNLM"/>
    </source>
</evidence>
<comment type="caution">
    <text evidence="1">The sequence shown here is derived from an EMBL/GenBank/DDBJ whole genome shotgun (WGS) entry which is preliminary data.</text>
</comment>